<dbReference type="InterPro" id="IPR002525">
    <property type="entry name" value="Transp_IS110-like_N"/>
</dbReference>
<dbReference type="RefSeq" id="WP_069710138.1">
    <property type="nucleotide sequence ID" value="NZ_CP128493.1"/>
</dbReference>
<accession>A0A1D8AFK6</accession>
<keyword evidence="3" id="KW-0614">Plasmid</keyword>
<feature type="domain" description="Transposase IS110-like N-terminal" evidence="2">
    <location>
        <begin position="5"/>
        <end position="95"/>
    </location>
</feature>
<proteinExistence type="predicted"/>
<evidence type="ECO:0000256" key="1">
    <source>
        <dbReference type="SAM" id="Phobius"/>
    </source>
</evidence>
<dbReference type="GO" id="GO:0004803">
    <property type="term" value="F:transposase activity"/>
    <property type="evidence" value="ECO:0007669"/>
    <property type="project" value="InterPro"/>
</dbReference>
<sequence>MEGCATSHYWGRFAGAEGHEVRLIPPIYVKPFVKRLKNDAADAAAIAEAAVRPNLQFVAVKSAEHQARVVAYRTHQCFMSQRTQIINALRGHLAEFGLVFPQGVPHLKEIRAAMDDEDVDVPPSIREIAGLYLEHIDNLSAKIEELSLRLREAMAVSVGLCRLCTVPGAGPVTAGAIMAFAALLLRALT</sequence>
<geneLocation type="plasmid" evidence="3 4">
    <name>pSA2</name>
</geneLocation>
<reference evidence="4" key="1">
    <citation type="journal article" date="2017" name="J. Biotechnol.">
        <title>Complete genome sequence of Novosphingobium resinovorum SA1, a versatile xenobiotic-degrading bacterium capable of utilizing sulfanilic acid.</title>
        <authorList>
            <person name="Hegedus B."/>
            <person name="Kos P.B."/>
            <person name="Balint B."/>
            <person name="Maroti G."/>
            <person name="Gan H.M."/>
            <person name="Perei K."/>
            <person name="Rakhely G."/>
        </authorList>
    </citation>
    <scope>NUCLEOTIDE SEQUENCE [LARGE SCALE GENOMIC DNA]</scope>
    <source>
        <strain evidence="4">SA1</strain>
    </source>
</reference>
<dbReference type="InterPro" id="IPR047650">
    <property type="entry name" value="Transpos_IS110"/>
</dbReference>
<protein>
    <recommendedName>
        <fullName evidence="2">Transposase IS110-like N-terminal domain-containing protein</fullName>
    </recommendedName>
</protein>
<name>A0A1D8AFK6_9SPHN</name>
<organism evidence="3 4">
    <name type="scientific">Novosphingobium resinovorum</name>
    <dbReference type="NCBI Taxonomy" id="158500"/>
    <lineage>
        <taxon>Bacteria</taxon>
        <taxon>Pseudomonadati</taxon>
        <taxon>Pseudomonadota</taxon>
        <taxon>Alphaproteobacteria</taxon>
        <taxon>Sphingomonadales</taxon>
        <taxon>Sphingomonadaceae</taxon>
        <taxon>Novosphingobium</taxon>
    </lineage>
</organism>
<dbReference type="EMBL" id="CP017077">
    <property type="protein sequence ID" value="AOR80892.1"/>
    <property type="molecule type" value="Genomic_DNA"/>
</dbReference>
<dbReference type="GO" id="GO:0003677">
    <property type="term" value="F:DNA binding"/>
    <property type="evidence" value="ECO:0007669"/>
    <property type="project" value="InterPro"/>
</dbReference>
<keyword evidence="1" id="KW-0472">Membrane</keyword>
<keyword evidence="1" id="KW-1133">Transmembrane helix</keyword>
<keyword evidence="4" id="KW-1185">Reference proteome</keyword>
<dbReference type="AlphaFoldDB" id="A0A1D8AFK6"/>
<dbReference type="PANTHER" id="PTHR33055">
    <property type="entry name" value="TRANSPOSASE FOR INSERTION SEQUENCE ELEMENT IS1111A"/>
    <property type="match status" value="1"/>
</dbReference>
<feature type="transmembrane region" description="Helical" evidence="1">
    <location>
        <begin position="168"/>
        <end position="188"/>
    </location>
</feature>
<dbReference type="Pfam" id="PF01548">
    <property type="entry name" value="DEDD_Tnp_IS110"/>
    <property type="match status" value="1"/>
</dbReference>
<gene>
    <name evidence="3" type="ORF">BES08_29315</name>
</gene>
<dbReference type="PANTHER" id="PTHR33055:SF3">
    <property type="entry name" value="PUTATIVE TRANSPOSASE FOR IS117-RELATED"/>
    <property type="match status" value="1"/>
</dbReference>
<dbReference type="GO" id="GO:0006313">
    <property type="term" value="P:DNA transposition"/>
    <property type="evidence" value="ECO:0007669"/>
    <property type="project" value="InterPro"/>
</dbReference>
<evidence type="ECO:0000259" key="2">
    <source>
        <dbReference type="Pfam" id="PF01548"/>
    </source>
</evidence>
<dbReference type="KEGG" id="nre:BES08_29315"/>
<evidence type="ECO:0000313" key="4">
    <source>
        <dbReference type="Proteomes" id="UP000094626"/>
    </source>
</evidence>
<keyword evidence="1" id="KW-0812">Transmembrane</keyword>
<evidence type="ECO:0000313" key="3">
    <source>
        <dbReference type="EMBL" id="AOR80892.1"/>
    </source>
</evidence>
<dbReference type="Proteomes" id="UP000094626">
    <property type="component" value="Plasmid pSA2"/>
</dbReference>